<dbReference type="InterPro" id="IPR030809">
    <property type="entry name" value="EgtB_signatur"/>
</dbReference>
<dbReference type="Proteomes" id="UP000807785">
    <property type="component" value="Unassembled WGS sequence"/>
</dbReference>
<evidence type="ECO:0000313" key="3">
    <source>
        <dbReference type="Proteomes" id="UP000807785"/>
    </source>
</evidence>
<sequence length="409" mass="45957">MLIPDSRWPAARSAREGDSAALAAALLATRTRTLALLAAYEATLGPDLHVAYSPQLNPPLWEVGHVGWFQDYWIARNRQRSAGIACDPDHPRPDGRLPGADARYNSSVVEHTTRWRLPLPDLAATRACLEAGLVETLDLLARTPADDEALYFFRLVLFHEDMHAEAATYMAQALDIPLPPALSNGLSAESPRSTVLRILGGDWRLGYDGPGFAFDNELQAHTVPVAAFEIDGAPVTWAGYLPFLESGGYREARWWSADGWQWRTSNTIEAPRYLRQVDGEWQHQMFGQWQPLTLTSPAVHLTWFEADAWCRWAGRRLPSEAEWECAALSDKEFHWGDVWEWTASPFLAYPGFCAHPYRDYSAPWFGTRHVLRGASRATSPNIAHPRYRNFFTAERNDIHAGFRSCAVDG</sequence>
<dbReference type="NCBIfam" id="NF041186">
    <property type="entry name" value="SenA"/>
    <property type="match status" value="1"/>
</dbReference>
<evidence type="ECO:0000259" key="1">
    <source>
        <dbReference type="Pfam" id="PF03781"/>
    </source>
</evidence>
<dbReference type="EMBL" id="JADJEV010000005">
    <property type="protein sequence ID" value="MBK6975481.1"/>
    <property type="molecule type" value="Genomic_DNA"/>
</dbReference>
<proteinExistence type="predicted"/>
<dbReference type="PANTHER" id="PTHR23150:SF36">
    <property type="entry name" value="HERCYNINE OXYGENASE"/>
    <property type="match status" value="1"/>
</dbReference>
<dbReference type="Gene3D" id="3.90.1580.10">
    <property type="entry name" value="paralog of FGE (formylglycine-generating enzyme)"/>
    <property type="match status" value="2"/>
</dbReference>
<accession>A0A9D7E2U8</accession>
<organism evidence="2 3">
    <name type="scientific">Candidatus Methylophosphatis roskildensis</name>
    <dbReference type="NCBI Taxonomy" id="2899263"/>
    <lineage>
        <taxon>Bacteria</taxon>
        <taxon>Pseudomonadati</taxon>
        <taxon>Pseudomonadota</taxon>
        <taxon>Betaproteobacteria</taxon>
        <taxon>Nitrosomonadales</taxon>
        <taxon>Sterolibacteriaceae</taxon>
        <taxon>Candidatus Methylophosphatis</taxon>
    </lineage>
</organism>
<name>A0A9D7E2U8_9PROT</name>
<dbReference type="NCBIfam" id="TIGR04373">
    <property type="entry name" value="egtB_X_signatur"/>
    <property type="match status" value="1"/>
</dbReference>
<dbReference type="AlphaFoldDB" id="A0A9D7E2U8"/>
<evidence type="ECO:0000313" key="2">
    <source>
        <dbReference type="EMBL" id="MBK6975481.1"/>
    </source>
</evidence>
<dbReference type="InterPro" id="IPR042095">
    <property type="entry name" value="SUMF_sf"/>
</dbReference>
<dbReference type="InterPro" id="IPR005532">
    <property type="entry name" value="SUMF_dom"/>
</dbReference>
<gene>
    <name evidence="2" type="primary">egtB</name>
    <name evidence="2" type="ORF">IPH26_21855</name>
</gene>
<dbReference type="InterPro" id="IPR016187">
    <property type="entry name" value="CTDL_fold"/>
</dbReference>
<reference evidence="2" key="1">
    <citation type="submission" date="2020-10" db="EMBL/GenBank/DDBJ databases">
        <title>Connecting structure to function with the recovery of over 1000 high-quality activated sludge metagenome-assembled genomes encoding full-length rRNA genes using long-read sequencing.</title>
        <authorList>
            <person name="Singleton C.M."/>
            <person name="Petriglieri F."/>
            <person name="Kristensen J.M."/>
            <person name="Kirkegaard R.H."/>
            <person name="Michaelsen T.Y."/>
            <person name="Andersen M.H."/>
            <person name="Karst S.M."/>
            <person name="Dueholm M.S."/>
            <person name="Nielsen P.H."/>
            <person name="Albertsen M."/>
        </authorList>
    </citation>
    <scope>NUCLEOTIDE SEQUENCE</scope>
    <source>
        <strain evidence="2">Bjer_18-Q3-R1-45_BAT3C.347</strain>
    </source>
</reference>
<feature type="domain" description="Sulfatase-modifying factor enzyme-like" evidence="1">
    <location>
        <begin position="194"/>
        <end position="337"/>
    </location>
</feature>
<dbReference type="InterPro" id="IPR051043">
    <property type="entry name" value="Sulfatase_Mod_Factor_Kinase"/>
</dbReference>
<dbReference type="Pfam" id="PF03781">
    <property type="entry name" value="FGE-sulfatase"/>
    <property type="match status" value="1"/>
</dbReference>
<dbReference type="PANTHER" id="PTHR23150">
    <property type="entry name" value="SULFATASE MODIFYING FACTOR 1, 2"/>
    <property type="match status" value="1"/>
</dbReference>
<dbReference type="SUPFAM" id="SSF56436">
    <property type="entry name" value="C-type lectin-like"/>
    <property type="match status" value="1"/>
</dbReference>
<comment type="caution">
    <text evidence="2">The sequence shown here is derived from an EMBL/GenBank/DDBJ whole genome shotgun (WGS) entry which is preliminary data.</text>
</comment>
<protein>
    <submittedName>
        <fullName evidence="2">Ergothioneine biosynthesis protein EgtB</fullName>
    </submittedName>
</protein>